<sequence length="122" mass="13818">MNKLLSIVAADKSTTYQTRWTIRQTMKEQTSLAQHTSIVEKFVDIVTYMHQLISEAFRVRKETTENPRELGVAGLSLEYANLINQIDNIAARLASLPPNVRDTLYHGLPPAVKEVFDFRGQG</sequence>
<keyword evidence="3" id="KW-1185">Reference proteome</keyword>
<dbReference type="EMBL" id="VEPZ02001772">
    <property type="protein sequence ID" value="KAE8656072.1"/>
    <property type="molecule type" value="Genomic_DNA"/>
</dbReference>
<protein>
    <recommendedName>
        <fullName evidence="1">DUF668 domain-containing protein</fullName>
    </recommendedName>
</protein>
<dbReference type="Proteomes" id="UP000436088">
    <property type="component" value="Unassembled WGS sequence"/>
</dbReference>
<organism evidence="2 3">
    <name type="scientific">Hibiscus syriacus</name>
    <name type="common">Rose of Sharon</name>
    <dbReference type="NCBI Taxonomy" id="106335"/>
    <lineage>
        <taxon>Eukaryota</taxon>
        <taxon>Viridiplantae</taxon>
        <taxon>Streptophyta</taxon>
        <taxon>Embryophyta</taxon>
        <taxon>Tracheophyta</taxon>
        <taxon>Spermatophyta</taxon>
        <taxon>Magnoliopsida</taxon>
        <taxon>eudicotyledons</taxon>
        <taxon>Gunneridae</taxon>
        <taxon>Pentapetalae</taxon>
        <taxon>rosids</taxon>
        <taxon>malvids</taxon>
        <taxon>Malvales</taxon>
        <taxon>Malvaceae</taxon>
        <taxon>Malvoideae</taxon>
        <taxon>Hibiscus</taxon>
    </lineage>
</organism>
<gene>
    <name evidence="2" type="ORF">F3Y22_tig00117011pilonHSYRG00096</name>
</gene>
<dbReference type="Pfam" id="PF05003">
    <property type="entry name" value="DUF668"/>
    <property type="match status" value="1"/>
</dbReference>
<evidence type="ECO:0000313" key="3">
    <source>
        <dbReference type="Proteomes" id="UP000436088"/>
    </source>
</evidence>
<evidence type="ECO:0000259" key="1">
    <source>
        <dbReference type="Pfam" id="PF05003"/>
    </source>
</evidence>
<dbReference type="InterPro" id="IPR045021">
    <property type="entry name" value="PSI1/2/3"/>
</dbReference>
<proteinExistence type="predicted"/>
<dbReference type="PANTHER" id="PTHR31730">
    <property type="entry name" value="OS01G0873900 PROTEIN"/>
    <property type="match status" value="1"/>
</dbReference>
<accession>A0A6A2WCV4</accession>
<name>A0A6A2WCV4_HIBSY</name>
<dbReference type="GO" id="GO:0045927">
    <property type="term" value="P:positive regulation of growth"/>
    <property type="evidence" value="ECO:0007669"/>
    <property type="project" value="InterPro"/>
</dbReference>
<dbReference type="AlphaFoldDB" id="A0A6A2WCV4"/>
<dbReference type="InterPro" id="IPR007700">
    <property type="entry name" value="DUF668"/>
</dbReference>
<dbReference type="PANTHER" id="PTHR31730:SF18">
    <property type="entry name" value="PROTEIN PSK SIMULATOR 2"/>
    <property type="match status" value="1"/>
</dbReference>
<reference evidence="2" key="1">
    <citation type="submission" date="2019-09" db="EMBL/GenBank/DDBJ databases">
        <title>Draft genome information of white flower Hibiscus syriacus.</title>
        <authorList>
            <person name="Kim Y.-M."/>
        </authorList>
    </citation>
    <scope>NUCLEOTIDE SEQUENCE [LARGE SCALE GENOMIC DNA]</scope>
    <source>
        <strain evidence="2">YM2019G1</strain>
    </source>
</reference>
<feature type="domain" description="DUF668" evidence="1">
    <location>
        <begin position="70"/>
        <end position="116"/>
    </location>
</feature>
<evidence type="ECO:0000313" key="2">
    <source>
        <dbReference type="EMBL" id="KAE8656072.1"/>
    </source>
</evidence>
<comment type="caution">
    <text evidence="2">The sequence shown here is derived from an EMBL/GenBank/DDBJ whole genome shotgun (WGS) entry which is preliminary data.</text>
</comment>